<accession>A0A7Z2GPB8</accession>
<keyword evidence="5 8" id="KW-0812">Transmembrane</keyword>
<feature type="transmembrane region" description="Helical" evidence="8">
    <location>
        <begin position="67"/>
        <end position="84"/>
    </location>
</feature>
<dbReference type="RefSeq" id="WP_158955484.1">
    <property type="nucleotide sequence ID" value="NZ_CP046915.1"/>
</dbReference>
<name>A0A7Z2GPB8_9BURK</name>
<organism evidence="10 11">
    <name type="scientific">Paraburkholderia acidisoli</name>
    <dbReference type="NCBI Taxonomy" id="2571748"/>
    <lineage>
        <taxon>Bacteria</taxon>
        <taxon>Pseudomonadati</taxon>
        <taxon>Pseudomonadota</taxon>
        <taxon>Betaproteobacteria</taxon>
        <taxon>Burkholderiales</taxon>
        <taxon>Burkholderiaceae</taxon>
        <taxon>Paraburkholderia</taxon>
    </lineage>
</organism>
<dbReference type="CDD" id="cd06261">
    <property type="entry name" value="TM_PBP2"/>
    <property type="match status" value="1"/>
</dbReference>
<dbReference type="Proteomes" id="UP000433577">
    <property type="component" value="Chromosome 3"/>
</dbReference>
<keyword evidence="3 8" id="KW-0813">Transport</keyword>
<protein>
    <submittedName>
        <fullName evidence="10">ABC transporter permease subunit</fullName>
    </submittedName>
</protein>
<evidence type="ECO:0000313" key="11">
    <source>
        <dbReference type="Proteomes" id="UP000433577"/>
    </source>
</evidence>
<dbReference type="SUPFAM" id="SSF161098">
    <property type="entry name" value="MetI-like"/>
    <property type="match status" value="1"/>
</dbReference>
<dbReference type="InterPro" id="IPR000515">
    <property type="entry name" value="MetI-like"/>
</dbReference>
<evidence type="ECO:0000256" key="6">
    <source>
        <dbReference type="ARBA" id="ARBA00022989"/>
    </source>
</evidence>
<evidence type="ECO:0000259" key="9">
    <source>
        <dbReference type="PROSITE" id="PS50928"/>
    </source>
</evidence>
<dbReference type="EMBL" id="CP046915">
    <property type="protein sequence ID" value="QGZ65245.1"/>
    <property type="molecule type" value="Genomic_DNA"/>
</dbReference>
<dbReference type="NCBIfam" id="TIGR01726">
    <property type="entry name" value="HEQRo_perm_3TM"/>
    <property type="match status" value="1"/>
</dbReference>
<sequence length="225" mass="23888">MSYQLQFGDLAAYSGMFASGAAVTLALTAASTVLGVSLGVAGAATYQSRHATARAIVHAYVEAVRNTPFLVQLFFVFFGLPALGVHIGEYTAAVLAMTLNLGAYAVEILRSGIDAVPRGHHEAAAALALSRRETFLHVLLPQAFAKVFPALTSQIVITMLGSAVVSQISVADLTYAASYVQSRNFRAFETYFLIAGIYLAMALVLRAALNAAGRRLFARNLRGAR</sequence>
<feature type="domain" description="ABC transmembrane type-1" evidence="9">
    <location>
        <begin position="21"/>
        <end position="209"/>
    </location>
</feature>
<keyword evidence="4" id="KW-1003">Cell membrane</keyword>
<feature type="transmembrane region" description="Helical" evidence="8">
    <location>
        <begin position="190"/>
        <end position="209"/>
    </location>
</feature>
<feature type="transmembrane region" description="Helical" evidence="8">
    <location>
        <begin position="147"/>
        <end position="170"/>
    </location>
</feature>
<dbReference type="GO" id="GO:0043190">
    <property type="term" value="C:ATP-binding cassette (ABC) transporter complex"/>
    <property type="evidence" value="ECO:0007669"/>
    <property type="project" value="InterPro"/>
</dbReference>
<dbReference type="PROSITE" id="PS50928">
    <property type="entry name" value="ABC_TM1"/>
    <property type="match status" value="1"/>
</dbReference>
<dbReference type="Gene3D" id="1.10.3720.10">
    <property type="entry name" value="MetI-like"/>
    <property type="match status" value="1"/>
</dbReference>
<proteinExistence type="inferred from homology"/>
<evidence type="ECO:0000256" key="1">
    <source>
        <dbReference type="ARBA" id="ARBA00004429"/>
    </source>
</evidence>
<dbReference type="InterPro" id="IPR043429">
    <property type="entry name" value="ArtM/GltK/GlnP/TcyL/YhdX-like"/>
</dbReference>
<evidence type="ECO:0000256" key="3">
    <source>
        <dbReference type="ARBA" id="ARBA00022448"/>
    </source>
</evidence>
<dbReference type="PANTHER" id="PTHR30614:SF35">
    <property type="entry name" value="ABC TRANSPORTER PERMEASE PROTEIN"/>
    <property type="match status" value="1"/>
</dbReference>
<dbReference type="OrthoDB" id="6580405at2"/>
<evidence type="ECO:0000256" key="7">
    <source>
        <dbReference type="ARBA" id="ARBA00023136"/>
    </source>
</evidence>
<comment type="subcellular location">
    <subcellularLocation>
        <location evidence="1">Cell inner membrane</location>
        <topology evidence="1">Multi-pass membrane protein</topology>
    </subcellularLocation>
    <subcellularLocation>
        <location evidence="8">Cell membrane</location>
        <topology evidence="8">Multi-pass membrane protein</topology>
    </subcellularLocation>
</comment>
<keyword evidence="6 8" id="KW-1133">Transmembrane helix</keyword>
<dbReference type="InterPro" id="IPR035906">
    <property type="entry name" value="MetI-like_sf"/>
</dbReference>
<dbReference type="Pfam" id="PF00528">
    <property type="entry name" value="BPD_transp_1"/>
    <property type="match status" value="1"/>
</dbReference>
<evidence type="ECO:0000256" key="8">
    <source>
        <dbReference type="RuleBase" id="RU363032"/>
    </source>
</evidence>
<dbReference type="PANTHER" id="PTHR30614">
    <property type="entry name" value="MEMBRANE COMPONENT OF AMINO ACID ABC TRANSPORTER"/>
    <property type="match status" value="1"/>
</dbReference>
<evidence type="ECO:0000256" key="5">
    <source>
        <dbReference type="ARBA" id="ARBA00022692"/>
    </source>
</evidence>
<dbReference type="GO" id="GO:0022857">
    <property type="term" value="F:transmembrane transporter activity"/>
    <property type="evidence" value="ECO:0007669"/>
    <property type="project" value="InterPro"/>
</dbReference>
<comment type="similarity">
    <text evidence="2">Belongs to the binding-protein-dependent transport system permease family. HisMQ subfamily.</text>
</comment>
<dbReference type="InterPro" id="IPR010065">
    <property type="entry name" value="AA_ABC_transptr_permease_3TM"/>
</dbReference>
<evidence type="ECO:0000256" key="2">
    <source>
        <dbReference type="ARBA" id="ARBA00010072"/>
    </source>
</evidence>
<feature type="transmembrane region" description="Helical" evidence="8">
    <location>
        <begin position="20"/>
        <end position="46"/>
    </location>
</feature>
<keyword evidence="7 8" id="KW-0472">Membrane</keyword>
<dbReference type="AlphaFoldDB" id="A0A7Z2GPB8"/>
<gene>
    <name evidence="10" type="ORF">FAZ98_26090</name>
</gene>
<dbReference type="GO" id="GO:0006865">
    <property type="term" value="P:amino acid transport"/>
    <property type="evidence" value="ECO:0007669"/>
    <property type="project" value="TreeGrafter"/>
</dbReference>
<reference evidence="10 11" key="1">
    <citation type="submission" date="2019-12" db="EMBL/GenBank/DDBJ databases">
        <title>Paraburkholderia acidiphila 7Q-K02 sp. nov and Paraburkholderia acidisoli DHF22 sp. nov., two strains isolated from forest soil.</title>
        <authorList>
            <person name="Gao Z."/>
            <person name="Qiu L."/>
        </authorList>
    </citation>
    <scope>NUCLEOTIDE SEQUENCE [LARGE SCALE GENOMIC DNA]</scope>
    <source>
        <strain evidence="10 11">DHF22</strain>
    </source>
</reference>
<evidence type="ECO:0000256" key="4">
    <source>
        <dbReference type="ARBA" id="ARBA00022475"/>
    </source>
</evidence>
<evidence type="ECO:0000313" key="10">
    <source>
        <dbReference type="EMBL" id="QGZ65245.1"/>
    </source>
</evidence>
<feature type="transmembrane region" description="Helical" evidence="8">
    <location>
        <begin position="90"/>
        <end position="109"/>
    </location>
</feature>
<dbReference type="KEGG" id="pacs:FAZ98_26090"/>
<keyword evidence="11" id="KW-1185">Reference proteome</keyword>